<evidence type="ECO:0000256" key="4">
    <source>
        <dbReference type="ARBA" id="ARBA00022807"/>
    </source>
</evidence>
<dbReference type="InterPro" id="IPR051202">
    <property type="entry name" value="Peptidase_C40"/>
</dbReference>
<proteinExistence type="inferred from homology"/>
<dbReference type="PANTHER" id="PTHR47053">
    <property type="entry name" value="MUREIN DD-ENDOPEPTIDASE MEPH-RELATED"/>
    <property type="match status" value="1"/>
</dbReference>
<evidence type="ECO:0000256" key="1">
    <source>
        <dbReference type="ARBA" id="ARBA00007074"/>
    </source>
</evidence>
<dbReference type="InterPro" id="IPR038765">
    <property type="entry name" value="Papain-like_cys_pep_sf"/>
</dbReference>
<reference evidence="9" key="1">
    <citation type="journal article" date="2019" name="Int. J. Syst. Evol. Microbiol.">
        <title>The Global Catalogue of Microorganisms (GCM) 10K type strain sequencing project: providing services to taxonomists for standard genome sequencing and annotation.</title>
        <authorList>
            <consortium name="The Broad Institute Genomics Platform"/>
            <consortium name="The Broad Institute Genome Sequencing Center for Infectious Disease"/>
            <person name="Wu L."/>
            <person name="Ma J."/>
        </authorList>
    </citation>
    <scope>NUCLEOTIDE SEQUENCE [LARGE SCALE GENOMIC DNA]</scope>
    <source>
        <strain evidence="9">CCUG 60527</strain>
    </source>
</reference>
<feature type="domain" description="NlpC/P60" evidence="7">
    <location>
        <begin position="190"/>
        <end position="320"/>
    </location>
</feature>
<dbReference type="Gene3D" id="3.90.1720.10">
    <property type="entry name" value="endopeptidase domain like (from Nostoc punctiforme)"/>
    <property type="match status" value="1"/>
</dbReference>
<comment type="similarity">
    <text evidence="1">Belongs to the peptidase C40 family.</text>
</comment>
<keyword evidence="4" id="KW-0788">Thiol protease</keyword>
<keyword evidence="2" id="KW-0645">Protease</keyword>
<dbReference type="PROSITE" id="PS51935">
    <property type="entry name" value="NLPC_P60"/>
    <property type="match status" value="1"/>
</dbReference>
<evidence type="ECO:0000256" key="2">
    <source>
        <dbReference type="ARBA" id="ARBA00022670"/>
    </source>
</evidence>
<dbReference type="Pfam" id="PF13715">
    <property type="entry name" value="CarbopepD_reg_2"/>
    <property type="match status" value="1"/>
</dbReference>
<dbReference type="InterPro" id="IPR008969">
    <property type="entry name" value="CarboxyPept-like_regulatory"/>
</dbReference>
<keyword evidence="3" id="KW-0378">Hydrolase</keyword>
<keyword evidence="9" id="KW-1185">Reference proteome</keyword>
<feature type="chain" id="PRO_5046086681" evidence="6">
    <location>
        <begin position="19"/>
        <end position="322"/>
    </location>
</feature>
<dbReference type="InterPro" id="IPR000064">
    <property type="entry name" value="NLP_P60_dom"/>
</dbReference>
<feature type="coiled-coil region" evidence="5">
    <location>
        <begin position="89"/>
        <end position="146"/>
    </location>
</feature>
<comment type="caution">
    <text evidence="8">The sequence shown here is derived from an EMBL/GenBank/DDBJ whole genome shotgun (WGS) entry which is preliminary data.</text>
</comment>
<evidence type="ECO:0000256" key="5">
    <source>
        <dbReference type="SAM" id="Coils"/>
    </source>
</evidence>
<protein>
    <submittedName>
        <fullName evidence="8">NlpC/P60 family protein</fullName>
    </submittedName>
</protein>
<evidence type="ECO:0000313" key="8">
    <source>
        <dbReference type="EMBL" id="MFD0992977.1"/>
    </source>
</evidence>
<dbReference type="RefSeq" id="WP_386106786.1">
    <property type="nucleotide sequence ID" value="NZ_JBHTJR010000042.1"/>
</dbReference>
<gene>
    <name evidence="8" type="ORF">ACFQ1U_07150</name>
</gene>
<evidence type="ECO:0000256" key="6">
    <source>
        <dbReference type="SAM" id="SignalP"/>
    </source>
</evidence>
<organism evidence="8 9">
    <name type="scientific">Tenacibaculum geojense</name>
    <dbReference type="NCBI Taxonomy" id="915352"/>
    <lineage>
        <taxon>Bacteria</taxon>
        <taxon>Pseudomonadati</taxon>
        <taxon>Bacteroidota</taxon>
        <taxon>Flavobacteriia</taxon>
        <taxon>Flavobacteriales</taxon>
        <taxon>Flavobacteriaceae</taxon>
        <taxon>Tenacibaculum</taxon>
    </lineage>
</organism>
<accession>A0ABW3JR62</accession>
<keyword evidence="5" id="KW-0175">Coiled coil</keyword>
<dbReference type="Gene3D" id="2.60.40.1120">
    <property type="entry name" value="Carboxypeptidase-like, regulatory domain"/>
    <property type="match status" value="1"/>
</dbReference>
<evidence type="ECO:0000313" key="9">
    <source>
        <dbReference type="Proteomes" id="UP001597062"/>
    </source>
</evidence>
<feature type="signal peptide" evidence="6">
    <location>
        <begin position="1"/>
        <end position="18"/>
    </location>
</feature>
<dbReference type="SUPFAM" id="SSF54001">
    <property type="entry name" value="Cysteine proteinases"/>
    <property type="match status" value="1"/>
</dbReference>
<sequence>MKKTTLLLLLLSFNFITAQNNLFIESYVIEDDTELPVKEAKVIIEDIDLSTYTDENGFFSLEKELPEGNYVISVLKEGYDPKFFMIKQQKDLKIKLKEVRITVNKKEAKRRKKALKEQQKIAEARLKEIEKERRKKEALLKKQKEKLLRENTVVVEYDSIQNNTTQIPEPDPISETQIKYAEILEVDPLSLTNKELYNFIDEWMGTPYLWGGETKDAIDCSSFSQRLFIKAYDLYLERTAQKQCSSKLTELFTNEEHLTEGDLLFFGEDQLNVVHVGVYLHNNKFVHATSQKVDGEAGVKISDLKHPYWAGKLISAGRRKAN</sequence>
<dbReference type="Pfam" id="PF00877">
    <property type="entry name" value="NLPC_P60"/>
    <property type="match status" value="1"/>
</dbReference>
<evidence type="ECO:0000259" key="7">
    <source>
        <dbReference type="PROSITE" id="PS51935"/>
    </source>
</evidence>
<dbReference type="Proteomes" id="UP001597062">
    <property type="component" value="Unassembled WGS sequence"/>
</dbReference>
<dbReference type="EMBL" id="JBHTJR010000042">
    <property type="protein sequence ID" value="MFD0992977.1"/>
    <property type="molecule type" value="Genomic_DNA"/>
</dbReference>
<dbReference type="PANTHER" id="PTHR47053:SF1">
    <property type="entry name" value="MUREIN DD-ENDOPEPTIDASE MEPH-RELATED"/>
    <property type="match status" value="1"/>
</dbReference>
<dbReference type="SUPFAM" id="SSF49464">
    <property type="entry name" value="Carboxypeptidase regulatory domain-like"/>
    <property type="match status" value="1"/>
</dbReference>
<name>A0ABW3JR62_9FLAO</name>
<keyword evidence="6" id="KW-0732">Signal</keyword>
<evidence type="ECO:0000256" key="3">
    <source>
        <dbReference type="ARBA" id="ARBA00022801"/>
    </source>
</evidence>